<evidence type="ECO:0000259" key="2">
    <source>
        <dbReference type="Pfam" id="PF13439"/>
    </source>
</evidence>
<dbReference type="PANTHER" id="PTHR12526">
    <property type="entry name" value="GLYCOSYLTRANSFERASE"/>
    <property type="match status" value="1"/>
</dbReference>
<dbReference type="GO" id="GO:0016757">
    <property type="term" value="F:glycosyltransferase activity"/>
    <property type="evidence" value="ECO:0007669"/>
    <property type="project" value="InterPro"/>
</dbReference>
<evidence type="ECO:0000313" key="4">
    <source>
        <dbReference type="Proteomes" id="UP000230638"/>
    </source>
</evidence>
<sequence length="388" mass="43216">MRGRKKILYLITKSNQGGAQRHVYDLATNLPKEIFDVSIYAGGDGQHAGHASWLLTKLREKKVRANYLPFLARDINISTDITVFFHLLKLFKKERPDIVHLHSSKIGGLGALAARIAGVPNIIFTAHGWSFNEPWRTPLSRCIIWTLSLLTALLCHRIITITKHDTAQAKKMPFISEEKIAYIPNGIRDIAFLSRAQARIALLGARKAAFADDIWVGTISELTKNKGLDYALSAIVILKKKVAEPFRFIIIGAGEDQSALEKEIRIKKLDDTVFLVGHREDAATLLKAFDIFTLTSLKEGLPYALLEAGLAETAIVVASDIGGIPDIIEHNVSGLLVPPQNTAAISDALTRMILDKQSAKKMADKLRKKIVKFWTIEKMLHDIKKLYK</sequence>
<dbReference type="Gene3D" id="3.40.50.2000">
    <property type="entry name" value="Glycogen Phosphorylase B"/>
    <property type="match status" value="2"/>
</dbReference>
<proteinExistence type="predicted"/>
<feature type="domain" description="Glycosyltransferase subfamily 4-like N-terminal" evidence="2">
    <location>
        <begin position="17"/>
        <end position="187"/>
    </location>
</feature>
<dbReference type="EMBL" id="PCTL01000019">
    <property type="protein sequence ID" value="PIP73500.1"/>
    <property type="molecule type" value="Genomic_DNA"/>
</dbReference>
<comment type="caution">
    <text evidence="3">The sequence shown here is derived from an EMBL/GenBank/DDBJ whole genome shotgun (WGS) entry which is preliminary data.</text>
</comment>
<dbReference type="Pfam" id="PF13439">
    <property type="entry name" value="Glyco_transf_4"/>
    <property type="match status" value="1"/>
</dbReference>
<name>A0A2H0CVS7_9BACT</name>
<protein>
    <recommendedName>
        <fullName evidence="5">Glycosyltransferase family 1 protein</fullName>
    </recommendedName>
</protein>
<dbReference type="SUPFAM" id="SSF53756">
    <property type="entry name" value="UDP-Glycosyltransferase/glycogen phosphorylase"/>
    <property type="match status" value="1"/>
</dbReference>
<dbReference type="AlphaFoldDB" id="A0A2H0CVS7"/>
<evidence type="ECO:0008006" key="5">
    <source>
        <dbReference type="Google" id="ProtNLM"/>
    </source>
</evidence>
<evidence type="ECO:0000313" key="3">
    <source>
        <dbReference type="EMBL" id="PIP73500.1"/>
    </source>
</evidence>
<reference evidence="3 4" key="1">
    <citation type="submission" date="2017-09" db="EMBL/GenBank/DDBJ databases">
        <title>Depth-based differentiation of microbial function through sediment-hosted aquifers and enrichment of novel symbionts in the deep terrestrial subsurface.</title>
        <authorList>
            <person name="Probst A.J."/>
            <person name="Ladd B."/>
            <person name="Jarett J.K."/>
            <person name="Geller-Mcgrath D.E."/>
            <person name="Sieber C.M."/>
            <person name="Emerson J.B."/>
            <person name="Anantharaman K."/>
            <person name="Thomas B.C."/>
            <person name="Malmstrom R."/>
            <person name="Stieglmeier M."/>
            <person name="Klingl A."/>
            <person name="Woyke T."/>
            <person name="Ryan C.M."/>
            <person name="Banfield J.F."/>
        </authorList>
    </citation>
    <scope>NUCLEOTIDE SEQUENCE [LARGE SCALE GENOMIC DNA]</scope>
    <source>
        <strain evidence="3">CG22_combo_CG10-13_8_21_14_all_47_15</strain>
    </source>
</reference>
<dbReference type="CDD" id="cd03808">
    <property type="entry name" value="GT4_CapM-like"/>
    <property type="match status" value="1"/>
</dbReference>
<accession>A0A2H0CVS7</accession>
<dbReference type="Pfam" id="PF00534">
    <property type="entry name" value="Glycos_transf_1"/>
    <property type="match status" value="1"/>
</dbReference>
<dbReference type="Proteomes" id="UP000230638">
    <property type="component" value="Unassembled WGS sequence"/>
</dbReference>
<evidence type="ECO:0000259" key="1">
    <source>
        <dbReference type="Pfam" id="PF00534"/>
    </source>
</evidence>
<dbReference type="InterPro" id="IPR001296">
    <property type="entry name" value="Glyco_trans_1"/>
</dbReference>
<organism evidence="3 4">
    <name type="scientific">Candidatus Lloydbacteria bacterium CG22_combo_CG10-13_8_21_14_all_47_15</name>
    <dbReference type="NCBI Taxonomy" id="1974635"/>
    <lineage>
        <taxon>Bacteria</taxon>
        <taxon>Candidatus Lloydiibacteriota</taxon>
    </lineage>
</organism>
<feature type="domain" description="Glycosyl transferase family 1" evidence="1">
    <location>
        <begin position="211"/>
        <end position="368"/>
    </location>
</feature>
<dbReference type="InterPro" id="IPR028098">
    <property type="entry name" value="Glyco_trans_4-like_N"/>
</dbReference>
<gene>
    <name evidence="3" type="ORF">COW88_01745</name>
</gene>